<accession>A0A4Z1BKT5</accession>
<proteinExistence type="predicted"/>
<dbReference type="AlphaFoldDB" id="A0A4Z1BKT5"/>
<dbReference type="EMBL" id="SRPG01000086">
    <property type="protein sequence ID" value="TGN60515.1"/>
    <property type="molecule type" value="Genomic_DNA"/>
</dbReference>
<comment type="caution">
    <text evidence="1">The sequence shown here is derived from an EMBL/GenBank/DDBJ whole genome shotgun (WGS) entry which is preliminary data.</text>
</comment>
<dbReference type="Proteomes" id="UP000297972">
    <property type="component" value="Unassembled WGS sequence"/>
</dbReference>
<gene>
    <name evidence="1" type="ORF">E4L95_10445</name>
</gene>
<organism evidence="1 2">
    <name type="scientific">Paracoccus liaowanqingii</name>
    <dbReference type="NCBI Taxonomy" id="2560053"/>
    <lineage>
        <taxon>Bacteria</taxon>
        <taxon>Pseudomonadati</taxon>
        <taxon>Pseudomonadota</taxon>
        <taxon>Alphaproteobacteria</taxon>
        <taxon>Rhodobacterales</taxon>
        <taxon>Paracoccaceae</taxon>
        <taxon>Paracoccus</taxon>
    </lineage>
</organism>
<evidence type="ECO:0000313" key="2">
    <source>
        <dbReference type="Proteomes" id="UP000297972"/>
    </source>
</evidence>
<name>A0A4Z1BKT5_9RHOB</name>
<reference evidence="1 2" key="1">
    <citation type="submission" date="2019-03" db="EMBL/GenBank/DDBJ databases">
        <authorList>
            <person name="Li J."/>
        </authorList>
    </citation>
    <scope>NUCLEOTIDE SEQUENCE [LARGE SCALE GENOMIC DNA]</scope>
    <source>
        <strain evidence="1 2">3058</strain>
    </source>
</reference>
<feature type="non-terminal residue" evidence="1">
    <location>
        <position position="70"/>
    </location>
</feature>
<protein>
    <submittedName>
        <fullName evidence="1">Uncharacterized protein</fullName>
    </submittedName>
</protein>
<evidence type="ECO:0000313" key="1">
    <source>
        <dbReference type="EMBL" id="TGN60515.1"/>
    </source>
</evidence>
<sequence length="70" mass="7453">MTHLETRLIPARFQPVLEAIAQASVALSDRIRRGGEMIQGAAAVNAAAEALFTAALRGAGVRWLSTPRQP</sequence>
<keyword evidence="2" id="KW-1185">Reference proteome</keyword>